<dbReference type="AlphaFoldDB" id="A0A0D7BFQ6"/>
<feature type="compositionally biased region" description="Basic and acidic residues" evidence="1">
    <location>
        <begin position="213"/>
        <end position="222"/>
    </location>
</feature>
<evidence type="ECO:0000256" key="1">
    <source>
        <dbReference type="SAM" id="MobiDB-lite"/>
    </source>
</evidence>
<evidence type="ECO:0000313" key="2">
    <source>
        <dbReference type="EMBL" id="KIY69378.1"/>
    </source>
</evidence>
<reference evidence="2 3" key="1">
    <citation type="journal article" date="2015" name="Fungal Genet. Biol.">
        <title>Evolution of novel wood decay mechanisms in Agaricales revealed by the genome sequences of Fistulina hepatica and Cylindrobasidium torrendii.</title>
        <authorList>
            <person name="Floudas D."/>
            <person name="Held B.W."/>
            <person name="Riley R."/>
            <person name="Nagy L.G."/>
            <person name="Koehler G."/>
            <person name="Ransdell A.S."/>
            <person name="Younus H."/>
            <person name="Chow J."/>
            <person name="Chiniquy J."/>
            <person name="Lipzen A."/>
            <person name="Tritt A."/>
            <person name="Sun H."/>
            <person name="Haridas S."/>
            <person name="LaButti K."/>
            <person name="Ohm R.A."/>
            <person name="Kues U."/>
            <person name="Blanchette R.A."/>
            <person name="Grigoriev I.V."/>
            <person name="Minto R.E."/>
            <person name="Hibbett D.S."/>
        </authorList>
    </citation>
    <scope>NUCLEOTIDE SEQUENCE [LARGE SCALE GENOMIC DNA]</scope>
    <source>
        <strain evidence="2 3">FP15055 ss-10</strain>
    </source>
</reference>
<feature type="compositionally biased region" description="Polar residues" evidence="1">
    <location>
        <begin position="183"/>
        <end position="194"/>
    </location>
</feature>
<evidence type="ECO:0000313" key="3">
    <source>
        <dbReference type="Proteomes" id="UP000054007"/>
    </source>
</evidence>
<feature type="compositionally biased region" description="Basic and acidic residues" evidence="1">
    <location>
        <begin position="302"/>
        <end position="315"/>
    </location>
</feature>
<name>A0A0D7BFQ6_9AGAR</name>
<keyword evidence="3" id="KW-1185">Reference proteome</keyword>
<feature type="compositionally biased region" description="Polar residues" evidence="1">
    <location>
        <begin position="257"/>
        <end position="266"/>
    </location>
</feature>
<feature type="region of interest" description="Disordered" evidence="1">
    <location>
        <begin position="183"/>
        <end position="354"/>
    </location>
</feature>
<organism evidence="2 3">
    <name type="scientific">Cylindrobasidium torrendii FP15055 ss-10</name>
    <dbReference type="NCBI Taxonomy" id="1314674"/>
    <lineage>
        <taxon>Eukaryota</taxon>
        <taxon>Fungi</taxon>
        <taxon>Dikarya</taxon>
        <taxon>Basidiomycota</taxon>
        <taxon>Agaricomycotina</taxon>
        <taxon>Agaricomycetes</taxon>
        <taxon>Agaricomycetidae</taxon>
        <taxon>Agaricales</taxon>
        <taxon>Marasmiineae</taxon>
        <taxon>Physalacriaceae</taxon>
        <taxon>Cylindrobasidium</taxon>
    </lineage>
</organism>
<proteinExistence type="predicted"/>
<accession>A0A0D7BFQ6</accession>
<dbReference type="Proteomes" id="UP000054007">
    <property type="component" value="Unassembled WGS sequence"/>
</dbReference>
<protein>
    <submittedName>
        <fullName evidence="2">Uncharacterized protein</fullName>
    </submittedName>
</protein>
<gene>
    <name evidence="2" type="ORF">CYLTODRAFT_420776</name>
</gene>
<sequence>MSTNRLNHDCSDGSRLEAWISPSNDASQHLACSLSYPCRVSDSCISAQIDSDSCSPITRGKGHFFVRYVPPMDAGTPKYGLIVKYYQFGPKSGRPDGYQHSKAFRPSRASKVACYRFAGMRPNVIRLSAMVYRVKSAALGRVDTNNLDSLPESAYMDRFSHTHLRSECEPLLVFTFKISTPRSKTRSSRLSGTSLKEEESDLEIPSLTPGSSTERRERELVLKRTKCTRKRTGLDEDEGPSREKVKRVRLSHRDVASNKTPSSSSRAIPAERNDSSSTPSPVIKGRSRTKGSEMVENNCTPCEEHGSLEQSETSKARKPNSVLPRIDERTSLRVQSSSIPRVNAGATSGRPSLDQQLEQADQELNEKKKDIFRRHIRALEAQLEANKDEYEMLQRLLGQNAFEREENRRLTKELQTRCEKARISVMRT</sequence>
<feature type="compositionally biased region" description="Polar residues" evidence="1">
    <location>
        <begin position="332"/>
        <end position="350"/>
    </location>
</feature>
<dbReference type="EMBL" id="KN880485">
    <property type="protein sequence ID" value="KIY69378.1"/>
    <property type="molecule type" value="Genomic_DNA"/>
</dbReference>